<gene>
    <name evidence="2" type="ORF">IU514_12835</name>
</gene>
<evidence type="ECO:0000313" key="2">
    <source>
        <dbReference type="EMBL" id="MBF6024911.1"/>
    </source>
</evidence>
<dbReference type="InterPro" id="IPR015867">
    <property type="entry name" value="N-reg_PII/ATP_PRibTrfase_C"/>
</dbReference>
<dbReference type="Proteomes" id="UP001429984">
    <property type="component" value="Unassembled WGS sequence"/>
</dbReference>
<accession>A0ABS0B7B0</accession>
<dbReference type="InterPro" id="IPR003793">
    <property type="entry name" value="UPF0166"/>
</dbReference>
<dbReference type="PANTHER" id="PTHR35983">
    <property type="entry name" value="UPF0166 PROTEIN TM_0021"/>
    <property type="match status" value="1"/>
</dbReference>
<keyword evidence="3" id="KW-1185">Reference proteome</keyword>
<dbReference type="RefSeq" id="WP_194931486.1">
    <property type="nucleotide sequence ID" value="NZ_JADLZT010000006.1"/>
</dbReference>
<proteinExistence type="inferred from homology"/>
<sequence>MNGLHLRLYTYENRKHHGLPLYEWLLDRAQKLGIHGGSAFKAMAGYGRHGKLHEQHFFELAGEEPVLVEFIASEEQAALLLELLAAEELNLFYARLPTEFGVSGRT</sequence>
<dbReference type="PANTHER" id="PTHR35983:SF1">
    <property type="entry name" value="UPF0166 PROTEIN TM_0021"/>
    <property type="match status" value="1"/>
</dbReference>
<evidence type="ECO:0000256" key="1">
    <source>
        <dbReference type="ARBA" id="ARBA00010554"/>
    </source>
</evidence>
<dbReference type="EMBL" id="JADLZT010000006">
    <property type="protein sequence ID" value="MBF6024911.1"/>
    <property type="molecule type" value="Genomic_DNA"/>
</dbReference>
<dbReference type="Pfam" id="PF02641">
    <property type="entry name" value="DUF190"/>
    <property type="match status" value="1"/>
</dbReference>
<protein>
    <submittedName>
        <fullName evidence="2">DUF190 domain-containing protein</fullName>
    </submittedName>
</protein>
<organism evidence="2 3">
    <name type="scientific">Lysobacter niastensis</name>
    <dbReference type="NCBI Taxonomy" id="380629"/>
    <lineage>
        <taxon>Bacteria</taxon>
        <taxon>Pseudomonadati</taxon>
        <taxon>Pseudomonadota</taxon>
        <taxon>Gammaproteobacteria</taxon>
        <taxon>Lysobacterales</taxon>
        <taxon>Lysobacteraceae</taxon>
        <taxon>Lysobacter</taxon>
    </lineage>
</organism>
<comment type="caution">
    <text evidence="2">The sequence shown here is derived from an EMBL/GenBank/DDBJ whole genome shotgun (WGS) entry which is preliminary data.</text>
</comment>
<comment type="similarity">
    <text evidence="1">Belongs to the UPF0166 family.</text>
</comment>
<dbReference type="InterPro" id="IPR011322">
    <property type="entry name" value="N-reg_PII-like_a/b"/>
</dbReference>
<dbReference type="SUPFAM" id="SSF54913">
    <property type="entry name" value="GlnB-like"/>
    <property type="match status" value="1"/>
</dbReference>
<dbReference type="Gene3D" id="3.30.70.120">
    <property type="match status" value="1"/>
</dbReference>
<evidence type="ECO:0000313" key="3">
    <source>
        <dbReference type="Proteomes" id="UP001429984"/>
    </source>
</evidence>
<name>A0ABS0B7B0_9GAMM</name>
<reference evidence="2 3" key="1">
    <citation type="submission" date="2020-11" db="EMBL/GenBank/DDBJ databases">
        <title>Draft Genome Sequence and Secondary Metabolite Biosynthetic Potential of the Lysobacter niastensis Type strain DSM 18481.</title>
        <authorList>
            <person name="Turrini P."/>
            <person name="Artuso I."/>
            <person name="Tescari M."/>
            <person name="Lugli G.A."/>
            <person name="Frangipani E."/>
            <person name="Ventura M."/>
            <person name="Visca P."/>
        </authorList>
    </citation>
    <scope>NUCLEOTIDE SEQUENCE [LARGE SCALE GENOMIC DNA]</scope>
    <source>
        <strain evidence="2 3">DSM 18481</strain>
    </source>
</reference>